<reference evidence="2 3" key="1">
    <citation type="submission" date="2014-04" db="EMBL/GenBank/DDBJ databases">
        <authorList>
            <consortium name="DOE Joint Genome Institute"/>
            <person name="Kuo A."/>
            <person name="Martino E."/>
            <person name="Perotto S."/>
            <person name="Kohler A."/>
            <person name="Nagy L.G."/>
            <person name="Floudas D."/>
            <person name="Copeland A."/>
            <person name="Barry K.W."/>
            <person name="Cichocki N."/>
            <person name="Veneault-Fourrey C."/>
            <person name="LaButti K."/>
            <person name="Lindquist E.A."/>
            <person name="Lipzen A."/>
            <person name="Lundell T."/>
            <person name="Morin E."/>
            <person name="Murat C."/>
            <person name="Sun H."/>
            <person name="Tunlid A."/>
            <person name="Henrissat B."/>
            <person name="Grigoriev I.V."/>
            <person name="Hibbett D.S."/>
            <person name="Martin F."/>
            <person name="Nordberg H.P."/>
            <person name="Cantor M.N."/>
            <person name="Hua S.X."/>
        </authorList>
    </citation>
    <scope>NUCLEOTIDE SEQUENCE [LARGE SCALE GENOMIC DNA]</scope>
    <source>
        <strain evidence="2 3">Zn</strain>
    </source>
</reference>
<feature type="region of interest" description="Disordered" evidence="1">
    <location>
        <begin position="1"/>
        <end position="141"/>
    </location>
</feature>
<feature type="compositionally biased region" description="Low complexity" evidence="1">
    <location>
        <begin position="46"/>
        <end position="58"/>
    </location>
</feature>
<protein>
    <submittedName>
        <fullName evidence="2">Uncharacterized protein</fullName>
    </submittedName>
</protein>
<gene>
    <name evidence="2" type="ORF">OIDMADRAFT_122741</name>
</gene>
<feature type="region of interest" description="Disordered" evidence="1">
    <location>
        <begin position="255"/>
        <end position="292"/>
    </location>
</feature>
<dbReference type="OrthoDB" id="5240840at2759"/>
<sequence length="353" mass="37876">EEQARRSDTPDFSQFIRINERDLQLQTGSQPSISSADNGLESSAPNLGNLGLSLESNNPFVDPIPALASTPQKQKNNNPFMDPIPEPQPPQNKNTYIADVRRSRGQPTTATKTNQARSRSSSASRRQSRYPSTIGLNRDSYRDTMFSSISANGRKGKGRSDPFDLERPELWMSYNANKLANTNASQNHGRASSRPSVRGSFMVFPDPLRMSSVQGNMVGQMSNHERQPSTAHSRTISSDFGSIYSSGVSSLAGWAGPGPDLGPGSSNTSLRGNASSDGDSHDRSDLGGAIYGQGGGVVKGSLPEIDLSMVTQRDMNNVSPLSIGGNWDSRRATDNSSPVSIVSKSSRNVGKAI</sequence>
<feature type="compositionally biased region" description="Polar residues" evidence="1">
    <location>
        <begin position="105"/>
        <end position="114"/>
    </location>
</feature>
<reference evidence="3" key="2">
    <citation type="submission" date="2015-01" db="EMBL/GenBank/DDBJ databases">
        <title>Evolutionary Origins and Diversification of the Mycorrhizal Mutualists.</title>
        <authorList>
            <consortium name="DOE Joint Genome Institute"/>
            <consortium name="Mycorrhizal Genomics Consortium"/>
            <person name="Kohler A."/>
            <person name="Kuo A."/>
            <person name="Nagy L.G."/>
            <person name="Floudas D."/>
            <person name="Copeland A."/>
            <person name="Barry K.W."/>
            <person name="Cichocki N."/>
            <person name="Veneault-Fourrey C."/>
            <person name="LaButti K."/>
            <person name="Lindquist E.A."/>
            <person name="Lipzen A."/>
            <person name="Lundell T."/>
            <person name="Morin E."/>
            <person name="Murat C."/>
            <person name="Riley R."/>
            <person name="Ohm R."/>
            <person name="Sun H."/>
            <person name="Tunlid A."/>
            <person name="Henrissat B."/>
            <person name="Grigoriev I.V."/>
            <person name="Hibbett D.S."/>
            <person name="Martin F."/>
        </authorList>
    </citation>
    <scope>NUCLEOTIDE SEQUENCE [LARGE SCALE GENOMIC DNA]</scope>
    <source>
        <strain evidence="3">Zn</strain>
    </source>
</reference>
<dbReference type="HOGENOM" id="CLU_786562_0_0_1"/>
<name>A0A0C3HEU4_OIDMZ</name>
<feature type="compositionally biased region" description="Polar residues" evidence="1">
    <location>
        <begin position="264"/>
        <end position="277"/>
    </location>
</feature>
<accession>A0A0C3HEU4</accession>
<dbReference type="AlphaFoldDB" id="A0A0C3HEU4"/>
<feature type="region of interest" description="Disordered" evidence="1">
    <location>
        <begin position="219"/>
        <end position="238"/>
    </location>
</feature>
<evidence type="ECO:0000313" key="3">
    <source>
        <dbReference type="Proteomes" id="UP000054321"/>
    </source>
</evidence>
<feature type="compositionally biased region" description="Polar residues" evidence="1">
    <location>
        <begin position="24"/>
        <end position="45"/>
    </location>
</feature>
<proteinExistence type="predicted"/>
<feature type="compositionally biased region" description="Polar residues" evidence="1">
    <location>
        <begin position="69"/>
        <end position="79"/>
    </location>
</feature>
<evidence type="ECO:0000313" key="2">
    <source>
        <dbReference type="EMBL" id="KIN00842.1"/>
    </source>
</evidence>
<dbReference type="InParanoid" id="A0A0C3HEU4"/>
<evidence type="ECO:0000256" key="1">
    <source>
        <dbReference type="SAM" id="MobiDB-lite"/>
    </source>
</evidence>
<dbReference type="Proteomes" id="UP000054321">
    <property type="component" value="Unassembled WGS sequence"/>
</dbReference>
<feature type="compositionally biased region" description="Low complexity" evidence="1">
    <location>
        <begin position="336"/>
        <end position="346"/>
    </location>
</feature>
<feature type="region of interest" description="Disordered" evidence="1">
    <location>
        <begin position="317"/>
        <end position="353"/>
    </location>
</feature>
<dbReference type="EMBL" id="KN832876">
    <property type="protein sequence ID" value="KIN00842.1"/>
    <property type="molecule type" value="Genomic_DNA"/>
</dbReference>
<keyword evidence="3" id="KW-1185">Reference proteome</keyword>
<feature type="compositionally biased region" description="Low complexity" evidence="1">
    <location>
        <begin position="115"/>
        <end position="125"/>
    </location>
</feature>
<feature type="non-terminal residue" evidence="2">
    <location>
        <position position="1"/>
    </location>
</feature>
<dbReference type="STRING" id="913774.A0A0C3HEU4"/>
<organism evidence="2 3">
    <name type="scientific">Oidiodendron maius (strain Zn)</name>
    <dbReference type="NCBI Taxonomy" id="913774"/>
    <lineage>
        <taxon>Eukaryota</taxon>
        <taxon>Fungi</taxon>
        <taxon>Dikarya</taxon>
        <taxon>Ascomycota</taxon>
        <taxon>Pezizomycotina</taxon>
        <taxon>Leotiomycetes</taxon>
        <taxon>Leotiomycetes incertae sedis</taxon>
        <taxon>Myxotrichaceae</taxon>
        <taxon>Oidiodendron</taxon>
    </lineage>
</organism>